<dbReference type="InterPro" id="IPR002575">
    <property type="entry name" value="Aminoglycoside_PTrfase"/>
</dbReference>
<organism evidence="2 3">
    <name type="scientific">Streptomyces spororaveus</name>
    <dbReference type="NCBI Taxonomy" id="284039"/>
    <lineage>
        <taxon>Bacteria</taxon>
        <taxon>Bacillati</taxon>
        <taxon>Actinomycetota</taxon>
        <taxon>Actinomycetes</taxon>
        <taxon>Kitasatosporales</taxon>
        <taxon>Streptomycetaceae</taxon>
        <taxon>Streptomyces</taxon>
    </lineage>
</organism>
<protein>
    <recommendedName>
        <fullName evidence="1">Aminoglycoside phosphotransferase domain-containing protein</fullName>
    </recommendedName>
</protein>
<comment type="caution">
    <text evidence="2">The sequence shown here is derived from an EMBL/GenBank/DDBJ whole genome shotgun (WGS) entry which is preliminary data.</text>
</comment>
<dbReference type="Proteomes" id="UP000608522">
    <property type="component" value="Unassembled WGS sequence"/>
</dbReference>
<dbReference type="SUPFAM" id="SSF56112">
    <property type="entry name" value="Protein kinase-like (PK-like)"/>
    <property type="match status" value="1"/>
</dbReference>
<reference evidence="3" key="1">
    <citation type="submission" date="2023-07" db="EMBL/GenBank/DDBJ databases">
        <title>Whole genome shotgun sequence of Streptomyces spororaveus NBRC 15456.</title>
        <authorList>
            <person name="Komaki H."/>
            <person name="Tamura T."/>
        </authorList>
    </citation>
    <scope>NUCLEOTIDE SEQUENCE [LARGE SCALE GENOMIC DNA]</scope>
    <source>
        <strain evidence="3">NBRC 15456</strain>
    </source>
</reference>
<evidence type="ECO:0000259" key="1">
    <source>
        <dbReference type="Pfam" id="PF01636"/>
    </source>
</evidence>
<accession>A0ABQ3T6Z7</accession>
<dbReference type="Pfam" id="PF01636">
    <property type="entry name" value="APH"/>
    <property type="match status" value="1"/>
</dbReference>
<keyword evidence="3" id="KW-1185">Reference proteome</keyword>
<dbReference type="RefSeq" id="WP_202198417.1">
    <property type="nucleotide sequence ID" value="NZ_BAAATO010000031.1"/>
</dbReference>
<gene>
    <name evidence="2" type="ORF">Sspor_17360</name>
</gene>
<name>A0ABQ3T6Z7_9ACTN</name>
<proteinExistence type="predicted"/>
<dbReference type="EMBL" id="BNED01000005">
    <property type="protein sequence ID" value="GHI76175.1"/>
    <property type="molecule type" value="Genomic_DNA"/>
</dbReference>
<evidence type="ECO:0000313" key="2">
    <source>
        <dbReference type="EMBL" id="GHI76175.1"/>
    </source>
</evidence>
<feature type="domain" description="Aminoglycoside phosphotransferase" evidence="1">
    <location>
        <begin position="164"/>
        <end position="239"/>
    </location>
</feature>
<evidence type="ECO:0000313" key="3">
    <source>
        <dbReference type="Proteomes" id="UP000608522"/>
    </source>
</evidence>
<dbReference type="InterPro" id="IPR011009">
    <property type="entry name" value="Kinase-like_dom_sf"/>
</dbReference>
<sequence>MVGSVHAAVDLRHVPADPVLVRVEQGLNVRLHRDTLVRKRRSLGARTERGTWVRIERRAFERIGQQGWNGTEAAAVLLGVVMPRWYQGVTWREADEPVMWRADELELVTSQPVGTGARVREDPGLPEAWWAGLNGSLDALSSQHTYRIATPDTERITQELVTGKLGEVFPAVTDTRVGKWVPAHGDLTWANVMGPGFCLIDWEDWGMAPRGLDAVTLWGNALAVPGLAARVYHERQRDLESRDGKLMALYFLSKIVGPHAREDDPLLVPARREAARLAADLQT</sequence>